<proteinExistence type="predicted"/>
<dbReference type="EMBL" id="MU795004">
    <property type="protein sequence ID" value="KAJ3813054.1"/>
    <property type="molecule type" value="Genomic_DNA"/>
</dbReference>
<evidence type="ECO:0000313" key="1">
    <source>
        <dbReference type="EMBL" id="KAJ3813054.1"/>
    </source>
</evidence>
<sequence>MLALAAKEFADYTYLALPDLGTGTCHPLPQVHSITRKTSVNIREVGLSHQALVRASFAKLILLYLDTHDFLLADSTSNMYVPVRAKIDANKTLRQFAEGLENSAHSTEHVTLDYVRQILSLPENQDPLPVLYTWVQEESTVNVKCPIMLEAQVQDGNQLILYLRCDSTVMSLDTAKIFLEQLCATVAFICAYPSASCNIALDLPMHVSSALEAPYDPDEAELTCSWLTRNASLRPDAIAHEIYSSVNSVPEMLTYASLNGQSNRLARWLVSRGLQREDKIAVCRARDKYFYIAHAGIFKVGGCYVSIDPELPEERKKYIANDSGSKFVLTSADQAPYFGELAVVLDDLAVQEEVLGHDAADICLAELDSLAYLLYTSGTTGTPKGCLLNHRGLYWAIIAMCKLPSKVTNPDTDKRLALASIAFDVHISEICQSWCLGIRLVSGPRYEFLANLQENIINIGITHLGMVPSMIEATLSSPDDLPLKYLVSGGEKISDGLLRKWATSPKLILANFYGPTEATIGCTSRHITINDRKENIGRPFTSCQVYVVDSAMNIVPRGTPGELVVEGPLVGVGYHKLPDATNRVFLEWPRPGCRCYLRLMPDDTLEIMGRIDTQIKLRGVRIESEGVSNVILKASPIPMDATTLVSLHPGLGSAEVLVSFVAVLHPNITFFQRRSELPVVTDEAFSNSDTLQNMRDAAIRELAVYMRPSYIIPLNFLPLNMNGKTDNKILSALFKEIPLQDLIRLQGQAFAQITSEPTSEEAQVIEVVSRVTGLEPGHFNQFSNLFESGLDSLKFPVLARELRKTFMTSVTVAELMRRPVIRDVARLIPQNDPDYPRGDQTNIVNDFAEKWKSVVDGIFEPSSIQAVLPPFPVQEGILFRCIASPHLTCFIFDETLLQVVLHDGVNPLPWQFSDYEDKESSNFRDWFLRDQASHVSTRINEDFTTPMFAIGIYRNSSDKEVYVVISINHALYDGFSMPLLVREFRQCYLGEELPEPVPLVQMLHPILCQNKEDMRAFWISQFEDVDLQARAIRHPSSISPPTFLSHALDVPLSDIQAKSRSLHITLQALFCVVFAISGQSLFGWNNDAIFGVLRAGRSLAAHGTESAICPLVSVIPATVNLSPKLPWSNLLERSQSFVSESIQHEQVALGQIQRWLGVTELVDVLFSCRFDTGEQVSDVIEHIGTSRSSPEFIFAAEFLLQPIDDAIEVRVSFTEPEITPAGVLSFFARLDQVLENVLSHSNNITCDSIIDQPVVENAQTANLLDESSTSVELEPVLQKYISEFLGLKLPALRPTTSFTSLGLSSIKAVSLSRVLLQHGINVSPVDIIQGDQIRAIAKRVHASASFNDAPESTEWLNDMKERLANELNVERLKFEPKDEIVITGCTSLQTGMLAQTINSRGLLYIHAFTLQLAFDCDVPRLRAAWYEAVQNLTILRTSFHFMPISGQWAQVTHSITDFKWSQSTQDELGSAAADFITALAFDNEETFARPPVYFRHVSADMEYLVVVLHHALYDGLSLPKLFHHVQQLYQSKPVDVSTPFNQVADTILVAESNGTAFWTRRLESVKPCHFMVQSRSFGEAWRASTTLDITTAEIQRFCRRYHVHPQTLGQATWAKILCMRGIRSDIIFGQVVSGRSLSGADNVIGPVFNTIPCRVSLIKGQSNQKLVRDIHRSNNDGLPWQHASLRSIQQQLKFGSLFDTLYLFQPHVGLTHENPLWHLITRQDMQEGKTQYAVNIELHEGDTSYRVFASCSSDAMSQTELVSLLAQFNLFFAEIVRAPNAIALQDQTQIFSHPINVSVSMSPTSLDASGDLEAAIKLWSPTQQQLWKILIDFTGLPSDAIRPSTFLISIGIDSICAIQVASLARRSGIPLAATDVARSPTVQDLLFLDLVTNKGVVTQSKPILLELSPELVRNTLARLPIGYQRKISRLLPLAAGMEWTLSAWQTNHAVFPFELDRNNEAIDAVSSRLHNAWQKLIRQHEILRSVLIHTEEQTYRVLLGIVSMEEFEVPWEEDTLPSHDLLSNKTELELVKKKSKELAVMPISFGQPLIQLVLLHGKQSSYIIIGLHHMQYDGWSLPLLMRDLEALYTSRQPLSKNDLSSFLTMFTRAPEFLLEQEVYWKHAFPLTFHPHLFPYLNRHKVLDETTNSNISFISSLIRSVSSLRNLFSLGWARNRRRITEGQGDTDAPLHVRRGRDRTFINITIPNDILPLDILQSKARSYSLSLQSILLACWAIVQMNWSSSSDGATFLLSHAGRSSATIPNLDVLAVPCCNYAPVRVTLGIKPAGALKISAMTILDVARRIQADLTNRTPVVEQTRVADISKWIGLKGKPFCNVAVNVLRLPGGHSLKDAETPERLLKAIKFPYSSMPLQMFPGDPFFPEIQHDCLVEIYFSTTSTSHAQLSSSVLGLSIECHADLLSKEQAGKVVEDWKDLVWMFGALENE</sequence>
<accession>A0ACC1U7I2</accession>
<comment type="caution">
    <text evidence="1">The sequence shown here is derived from an EMBL/GenBank/DDBJ whole genome shotgun (WGS) entry which is preliminary data.</text>
</comment>
<protein>
    <submittedName>
        <fullName evidence="1">Uncharacterized protein</fullName>
    </submittedName>
</protein>
<evidence type="ECO:0000313" key="2">
    <source>
        <dbReference type="Proteomes" id="UP001163835"/>
    </source>
</evidence>
<gene>
    <name evidence="1" type="ORF">F5876DRAFT_74255</name>
</gene>
<dbReference type="Proteomes" id="UP001163835">
    <property type="component" value="Unassembled WGS sequence"/>
</dbReference>
<keyword evidence="2" id="KW-1185">Reference proteome</keyword>
<organism evidence="1 2">
    <name type="scientific">Lentinula aff. lateritia</name>
    <dbReference type="NCBI Taxonomy" id="2804960"/>
    <lineage>
        <taxon>Eukaryota</taxon>
        <taxon>Fungi</taxon>
        <taxon>Dikarya</taxon>
        <taxon>Basidiomycota</taxon>
        <taxon>Agaricomycotina</taxon>
        <taxon>Agaricomycetes</taxon>
        <taxon>Agaricomycetidae</taxon>
        <taxon>Agaricales</taxon>
        <taxon>Marasmiineae</taxon>
        <taxon>Omphalotaceae</taxon>
        <taxon>Lentinula</taxon>
    </lineage>
</organism>
<name>A0ACC1U7I2_9AGAR</name>
<reference evidence="1" key="1">
    <citation type="submission" date="2022-09" db="EMBL/GenBank/DDBJ databases">
        <title>A Global Phylogenomic Analysis of the Shiitake Genus Lentinula.</title>
        <authorList>
            <consortium name="DOE Joint Genome Institute"/>
            <person name="Sierra-Patev S."/>
            <person name="Min B."/>
            <person name="Naranjo-Ortiz M."/>
            <person name="Looney B."/>
            <person name="Konkel Z."/>
            <person name="Slot J.C."/>
            <person name="Sakamoto Y."/>
            <person name="Steenwyk J.L."/>
            <person name="Rokas A."/>
            <person name="Carro J."/>
            <person name="Camarero S."/>
            <person name="Ferreira P."/>
            <person name="Molpeceres G."/>
            <person name="Ruiz-Duenas F.J."/>
            <person name="Serrano A."/>
            <person name="Henrissat B."/>
            <person name="Drula E."/>
            <person name="Hughes K.W."/>
            <person name="Mata J.L."/>
            <person name="Ishikawa N.K."/>
            <person name="Vargas-Isla R."/>
            <person name="Ushijima S."/>
            <person name="Smith C.A."/>
            <person name="Ahrendt S."/>
            <person name="Andreopoulos W."/>
            <person name="He G."/>
            <person name="Labutti K."/>
            <person name="Lipzen A."/>
            <person name="Ng V."/>
            <person name="Riley R."/>
            <person name="Sandor L."/>
            <person name="Barry K."/>
            <person name="Martinez A.T."/>
            <person name="Xiao Y."/>
            <person name="Gibbons J.G."/>
            <person name="Terashima K."/>
            <person name="Grigoriev I.V."/>
            <person name="Hibbett D.S."/>
        </authorList>
    </citation>
    <scope>NUCLEOTIDE SEQUENCE</scope>
    <source>
        <strain evidence="1">TMI1499</strain>
    </source>
</reference>